<comment type="similarity">
    <text evidence="1 3">Belongs to the short-chain dehydrogenases/reductases (SDR) family.</text>
</comment>
<gene>
    <name evidence="5" type="ORF">SAMN05660662_0627</name>
</gene>
<reference evidence="6" key="1">
    <citation type="submission" date="2016-10" db="EMBL/GenBank/DDBJ databases">
        <authorList>
            <person name="Varghese N."/>
            <person name="Submissions S."/>
        </authorList>
    </citation>
    <scope>NUCLEOTIDE SEQUENCE [LARGE SCALE GENOMIC DNA]</scope>
    <source>
        <strain evidence="6">DSM 44268</strain>
    </source>
</reference>
<name>A0A1G7HJ79_9ACTN</name>
<feature type="domain" description="Ketoreductase" evidence="4">
    <location>
        <begin position="8"/>
        <end position="185"/>
    </location>
</feature>
<keyword evidence="2" id="KW-0560">Oxidoreductase</keyword>
<dbReference type="PRINTS" id="PR00081">
    <property type="entry name" value="GDHRDH"/>
</dbReference>
<dbReference type="OrthoDB" id="9793325at2"/>
<dbReference type="SUPFAM" id="SSF51735">
    <property type="entry name" value="NAD(P)-binding Rossmann-fold domains"/>
    <property type="match status" value="1"/>
</dbReference>
<dbReference type="Pfam" id="PF00106">
    <property type="entry name" value="adh_short"/>
    <property type="match status" value="1"/>
</dbReference>
<evidence type="ECO:0000256" key="1">
    <source>
        <dbReference type="ARBA" id="ARBA00006484"/>
    </source>
</evidence>
<sequence length="263" mass="27227">MDLQLTGKRAFISGSTRGIGHAVARALAAEGAAVVLHGRTRDGVDDAVRRLRAERHGVDVSGVAGDVADDAELGRLLGTVGDVDVLVNNVGVFELASFPATTDEDWRRVLDVNLMSAVRLSRQLLPGMLERGWGRVVMVSSESGVDVPADMIHYGVSKAAMLALGNGLAKLTRGTGVTVNTILGGPTYSDGVEAAVRHVAELQGLPEADVKAGIAASNTSSLVQRFLEPAELASLVAYLASPLSSATNGGALRADGGRLVQVL</sequence>
<accession>A0A1G7HJ79</accession>
<keyword evidence="6" id="KW-1185">Reference proteome</keyword>
<dbReference type="AlphaFoldDB" id="A0A1G7HJ79"/>
<dbReference type="PRINTS" id="PR00080">
    <property type="entry name" value="SDRFAMILY"/>
</dbReference>
<dbReference type="GO" id="GO:0016491">
    <property type="term" value="F:oxidoreductase activity"/>
    <property type="evidence" value="ECO:0007669"/>
    <property type="project" value="UniProtKB-KW"/>
</dbReference>
<evidence type="ECO:0000259" key="4">
    <source>
        <dbReference type="SMART" id="SM00822"/>
    </source>
</evidence>
<dbReference type="InterPro" id="IPR057326">
    <property type="entry name" value="KR_dom"/>
</dbReference>
<dbReference type="CDD" id="cd05233">
    <property type="entry name" value="SDR_c"/>
    <property type="match status" value="1"/>
</dbReference>
<dbReference type="FunFam" id="3.40.50.720:FF:000084">
    <property type="entry name" value="Short-chain dehydrogenase reductase"/>
    <property type="match status" value="1"/>
</dbReference>
<dbReference type="InterPro" id="IPR036291">
    <property type="entry name" value="NAD(P)-bd_dom_sf"/>
</dbReference>
<dbReference type="Proteomes" id="UP000199406">
    <property type="component" value="Unassembled WGS sequence"/>
</dbReference>
<dbReference type="InterPro" id="IPR002347">
    <property type="entry name" value="SDR_fam"/>
</dbReference>
<dbReference type="PANTHER" id="PTHR42879">
    <property type="entry name" value="3-OXOACYL-(ACYL-CARRIER-PROTEIN) REDUCTASE"/>
    <property type="match status" value="1"/>
</dbReference>
<dbReference type="STRING" id="1550231.SAMN05660662_0627"/>
<dbReference type="InterPro" id="IPR050259">
    <property type="entry name" value="SDR"/>
</dbReference>
<dbReference type="SMART" id="SM00822">
    <property type="entry name" value="PKS_KR"/>
    <property type="match status" value="1"/>
</dbReference>
<dbReference type="EMBL" id="FNBT01000001">
    <property type="protein sequence ID" value="SDF00049.1"/>
    <property type="molecule type" value="Genomic_DNA"/>
</dbReference>
<dbReference type="Gene3D" id="3.40.50.720">
    <property type="entry name" value="NAD(P)-binding Rossmann-like Domain"/>
    <property type="match status" value="1"/>
</dbReference>
<evidence type="ECO:0000256" key="2">
    <source>
        <dbReference type="ARBA" id="ARBA00023002"/>
    </source>
</evidence>
<dbReference type="RefSeq" id="WP_091763636.1">
    <property type="nucleotide sequence ID" value="NZ_FNBT01000001.1"/>
</dbReference>
<organism evidence="5 6">
    <name type="scientific">Blastococcus aurantiacus</name>
    <dbReference type="NCBI Taxonomy" id="1550231"/>
    <lineage>
        <taxon>Bacteria</taxon>
        <taxon>Bacillati</taxon>
        <taxon>Actinomycetota</taxon>
        <taxon>Actinomycetes</taxon>
        <taxon>Geodermatophilales</taxon>
        <taxon>Geodermatophilaceae</taxon>
        <taxon>Blastococcus</taxon>
    </lineage>
</organism>
<evidence type="ECO:0000313" key="5">
    <source>
        <dbReference type="EMBL" id="SDF00049.1"/>
    </source>
</evidence>
<dbReference type="InterPro" id="IPR020904">
    <property type="entry name" value="Sc_DH/Rdtase_CS"/>
</dbReference>
<dbReference type="PROSITE" id="PS00061">
    <property type="entry name" value="ADH_SHORT"/>
    <property type="match status" value="1"/>
</dbReference>
<evidence type="ECO:0000313" key="6">
    <source>
        <dbReference type="Proteomes" id="UP000199406"/>
    </source>
</evidence>
<dbReference type="GO" id="GO:0032787">
    <property type="term" value="P:monocarboxylic acid metabolic process"/>
    <property type="evidence" value="ECO:0007669"/>
    <property type="project" value="UniProtKB-ARBA"/>
</dbReference>
<proteinExistence type="inferred from homology"/>
<evidence type="ECO:0000256" key="3">
    <source>
        <dbReference type="RuleBase" id="RU000363"/>
    </source>
</evidence>
<protein>
    <submittedName>
        <fullName evidence="5">Short-chain dehydrogenase</fullName>
    </submittedName>
</protein>